<dbReference type="AlphaFoldDB" id="A0AAV0XV70"/>
<protein>
    <recommendedName>
        <fullName evidence="3">Reverse transcriptase</fullName>
    </recommendedName>
</protein>
<proteinExistence type="predicted"/>
<evidence type="ECO:0000313" key="2">
    <source>
        <dbReference type="Proteomes" id="UP001160148"/>
    </source>
</evidence>
<keyword evidence="2" id="KW-1185">Reference proteome</keyword>
<reference evidence="1 2" key="1">
    <citation type="submission" date="2023-01" db="EMBL/GenBank/DDBJ databases">
        <authorList>
            <person name="Whitehead M."/>
        </authorList>
    </citation>
    <scope>NUCLEOTIDE SEQUENCE [LARGE SCALE GENOMIC DNA]</scope>
</reference>
<organism evidence="1 2">
    <name type="scientific">Macrosiphum euphorbiae</name>
    <name type="common">potato aphid</name>
    <dbReference type="NCBI Taxonomy" id="13131"/>
    <lineage>
        <taxon>Eukaryota</taxon>
        <taxon>Metazoa</taxon>
        <taxon>Ecdysozoa</taxon>
        <taxon>Arthropoda</taxon>
        <taxon>Hexapoda</taxon>
        <taxon>Insecta</taxon>
        <taxon>Pterygota</taxon>
        <taxon>Neoptera</taxon>
        <taxon>Paraneoptera</taxon>
        <taxon>Hemiptera</taxon>
        <taxon>Sternorrhyncha</taxon>
        <taxon>Aphidomorpha</taxon>
        <taxon>Aphidoidea</taxon>
        <taxon>Aphididae</taxon>
        <taxon>Macrosiphini</taxon>
        <taxon>Macrosiphum</taxon>
    </lineage>
</organism>
<evidence type="ECO:0008006" key="3">
    <source>
        <dbReference type="Google" id="ProtNLM"/>
    </source>
</evidence>
<name>A0AAV0XV70_9HEMI</name>
<gene>
    <name evidence="1" type="ORF">MEUPH1_LOCUS25763</name>
</gene>
<evidence type="ECO:0000313" key="1">
    <source>
        <dbReference type="EMBL" id="CAI6371807.1"/>
    </source>
</evidence>
<comment type="caution">
    <text evidence="1">The sequence shown here is derived from an EMBL/GenBank/DDBJ whole genome shotgun (WGS) entry which is preliminary data.</text>
</comment>
<dbReference type="Proteomes" id="UP001160148">
    <property type="component" value="Unassembled WGS sequence"/>
</dbReference>
<sequence length="96" mass="11132">MHCDEPDDTVEHTLFNCPFWAEDRREMEQCVGRPLQPNDVPDIILGPEQELLPDAASRRRRIEAMAEGLRLAFGRMVEAILGRKEDAERVRQARLF</sequence>
<accession>A0AAV0XV70</accession>
<dbReference type="EMBL" id="CARXXK010001015">
    <property type="protein sequence ID" value="CAI6371807.1"/>
    <property type="molecule type" value="Genomic_DNA"/>
</dbReference>